<feature type="non-terminal residue" evidence="1">
    <location>
        <position position="1"/>
    </location>
</feature>
<sequence length="221" mass="25964">YNNDAILKDLLLEIEFRPYPISVDKYSIIRFCDTKAIIEVWYENQKISQYEDGTPLKVWQKTGTLAKYKGTQLFGLENQTSQIMLRQLQVLSCKPSQWNEKDTINMLYEYHLKRRTIATKLYPSYHQFNDRDWSSSPKQLGYKFWTQSSNPADDKKTLKNLFKLAQNKKGSKGIQQILYIIAYQFSYQELRNKLGVSTTTINATRNYATVNDPECQQVEKP</sequence>
<dbReference type="Proteomes" id="UP001153678">
    <property type="component" value="Unassembled WGS sequence"/>
</dbReference>
<dbReference type="AlphaFoldDB" id="A0A9W4X2Y2"/>
<name>A0A9W4X2Y2_9GLOM</name>
<dbReference type="EMBL" id="CAMKVN010018063">
    <property type="protein sequence ID" value="CAI2198202.1"/>
    <property type="molecule type" value="Genomic_DNA"/>
</dbReference>
<comment type="caution">
    <text evidence="1">The sequence shown here is derived from an EMBL/GenBank/DDBJ whole genome shotgun (WGS) entry which is preliminary data.</text>
</comment>
<evidence type="ECO:0000313" key="1">
    <source>
        <dbReference type="EMBL" id="CAI2198202.1"/>
    </source>
</evidence>
<proteinExistence type="predicted"/>
<dbReference type="OrthoDB" id="2358230at2759"/>
<accession>A0A9W4X2Y2</accession>
<feature type="non-terminal residue" evidence="1">
    <location>
        <position position="221"/>
    </location>
</feature>
<gene>
    <name evidence="1" type="ORF">FWILDA_LOCUS18455</name>
</gene>
<reference evidence="1" key="1">
    <citation type="submission" date="2022-08" db="EMBL/GenBank/DDBJ databases">
        <authorList>
            <person name="Kallberg Y."/>
            <person name="Tangrot J."/>
            <person name="Rosling A."/>
        </authorList>
    </citation>
    <scope>NUCLEOTIDE SEQUENCE</scope>
    <source>
        <strain evidence="1">Wild A</strain>
    </source>
</reference>
<evidence type="ECO:0000313" key="2">
    <source>
        <dbReference type="Proteomes" id="UP001153678"/>
    </source>
</evidence>
<protein>
    <submittedName>
        <fullName evidence="1">10502_t:CDS:1</fullName>
    </submittedName>
</protein>
<organism evidence="1 2">
    <name type="scientific">Funneliformis geosporum</name>
    <dbReference type="NCBI Taxonomy" id="1117311"/>
    <lineage>
        <taxon>Eukaryota</taxon>
        <taxon>Fungi</taxon>
        <taxon>Fungi incertae sedis</taxon>
        <taxon>Mucoromycota</taxon>
        <taxon>Glomeromycotina</taxon>
        <taxon>Glomeromycetes</taxon>
        <taxon>Glomerales</taxon>
        <taxon>Glomeraceae</taxon>
        <taxon>Funneliformis</taxon>
    </lineage>
</organism>
<keyword evidence="2" id="KW-1185">Reference proteome</keyword>